<proteinExistence type="predicted"/>
<dbReference type="AlphaFoldDB" id="A0A8T1WNB8"/>
<sequence length="138" mass="15013">MTRKTPEAGLLTTFVASGSNRNALKHACEVLKGLRNSTGVLLEDEVVTRTAWLPTTDDQDMYTTAGDQGGGAGQTKDSGNGSAWAVTQGLTRWMPKIAGAWGVAATKRRDRRDDQEQHVEKDQELRRGDTVTGWVVPE</sequence>
<accession>A0A8T1WNB8</accession>
<feature type="region of interest" description="Disordered" evidence="1">
    <location>
        <begin position="104"/>
        <end position="138"/>
    </location>
</feature>
<gene>
    <name evidence="2" type="ORF">PHYBOEH_003766</name>
</gene>
<evidence type="ECO:0000313" key="3">
    <source>
        <dbReference type="Proteomes" id="UP000693981"/>
    </source>
</evidence>
<evidence type="ECO:0000313" key="2">
    <source>
        <dbReference type="EMBL" id="KAG7395407.1"/>
    </source>
</evidence>
<keyword evidence="3" id="KW-1185">Reference proteome</keyword>
<feature type="compositionally biased region" description="Basic and acidic residues" evidence="1">
    <location>
        <begin position="111"/>
        <end position="129"/>
    </location>
</feature>
<protein>
    <submittedName>
        <fullName evidence="2">Uncharacterized protein</fullName>
    </submittedName>
</protein>
<dbReference type="EMBL" id="JAGDFL010000208">
    <property type="protein sequence ID" value="KAG7395407.1"/>
    <property type="molecule type" value="Genomic_DNA"/>
</dbReference>
<comment type="caution">
    <text evidence="2">The sequence shown here is derived from an EMBL/GenBank/DDBJ whole genome shotgun (WGS) entry which is preliminary data.</text>
</comment>
<feature type="region of interest" description="Disordered" evidence="1">
    <location>
        <begin position="57"/>
        <end position="84"/>
    </location>
</feature>
<name>A0A8T1WNB8_9STRA</name>
<organism evidence="2 3">
    <name type="scientific">Phytophthora boehmeriae</name>
    <dbReference type="NCBI Taxonomy" id="109152"/>
    <lineage>
        <taxon>Eukaryota</taxon>
        <taxon>Sar</taxon>
        <taxon>Stramenopiles</taxon>
        <taxon>Oomycota</taxon>
        <taxon>Peronosporomycetes</taxon>
        <taxon>Peronosporales</taxon>
        <taxon>Peronosporaceae</taxon>
        <taxon>Phytophthora</taxon>
    </lineage>
</organism>
<reference evidence="2" key="1">
    <citation type="submission" date="2021-02" db="EMBL/GenBank/DDBJ databases">
        <authorList>
            <person name="Palmer J.M."/>
        </authorList>
    </citation>
    <scope>NUCLEOTIDE SEQUENCE</scope>
    <source>
        <strain evidence="2">SCRP23</strain>
    </source>
</reference>
<dbReference type="Proteomes" id="UP000693981">
    <property type="component" value="Unassembled WGS sequence"/>
</dbReference>
<evidence type="ECO:0000256" key="1">
    <source>
        <dbReference type="SAM" id="MobiDB-lite"/>
    </source>
</evidence>